<keyword evidence="5" id="KW-0779">Telomere</keyword>
<keyword evidence="9" id="KW-0812">Transmembrane</keyword>
<dbReference type="OrthoDB" id="77828at2759"/>
<dbReference type="EMBL" id="JAANIT010000455">
    <property type="protein sequence ID" value="KAG1547559.1"/>
    <property type="molecule type" value="Genomic_DNA"/>
</dbReference>
<dbReference type="Gene3D" id="2.40.50.140">
    <property type="entry name" value="Nucleic acid-binding proteins"/>
    <property type="match status" value="1"/>
</dbReference>
<keyword evidence="7" id="KW-0539">Nucleus</keyword>
<keyword evidence="4" id="KW-0158">Chromosome</keyword>
<comment type="caution">
    <text evidence="11">The sequence shown here is derived from an EMBL/GenBank/DDBJ whole genome shotgun (WGS) entry which is preliminary data.</text>
</comment>
<dbReference type="PANTHER" id="PTHR13989:SF33">
    <property type="entry name" value="CST COMPLEX SUBUNIT STN1"/>
    <property type="match status" value="1"/>
</dbReference>
<feature type="transmembrane region" description="Helical" evidence="9">
    <location>
        <begin position="365"/>
        <end position="389"/>
    </location>
</feature>
<dbReference type="Pfam" id="PF01336">
    <property type="entry name" value="tRNA_anti-codon"/>
    <property type="match status" value="1"/>
</dbReference>
<evidence type="ECO:0000256" key="4">
    <source>
        <dbReference type="ARBA" id="ARBA00022454"/>
    </source>
</evidence>
<dbReference type="Proteomes" id="UP000717996">
    <property type="component" value="Unassembled WGS sequence"/>
</dbReference>
<dbReference type="InterPro" id="IPR040260">
    <property type="entry name" value="RFA2-like"/>
</dbReference>
<evidence type="ECO:0000313" key="11">
    <source>
        <dbReference type="EMBL" id="KAG1547559.1"/>
    </source>
</evidence>
<keyword evidence="9" id="KW-0472">Membrane</keyword>
<keyword evidence="9" id="KW-1133">Transmembrane helix</keyword>
<protein>
    <recommendedName>
        <fullName evidence="3">CST complex subunit STN1</fullName>
    </recommendedName>
    <alternativeName>
        <fullName evidence="8">Suppressor of cdc thirteen homolog</fullName>
    </alternativeName>
</protein>
<gene>
    <name evidence="11" type="ORF">G6F51_004191</name>
</gene>
<evidence type="ECO:0000256" key="2">
    <source>
        <dbReference type="ARBA" id="ARBA00004574"/>
    </source>
</evidence>
<name>A0A9P6YG54_RHIOR</name>
<dbReference type="GO" id="GO:0000781">
    <property type="term" value="C:chromosome, telomeric region"/>
    <property type="evidence" value="ECO:0007669"/>
    <property type="project" value="UniProtKB-SubCell"/>
</dbReference>
<dbReference type="SUPFAM" id="SSF50249">
    <property type="entry name" value="Nucleic acid-binding proteins"/>
    <property type="match status" value="1"/>
</dbReference>
<evidence type="ECO:0000259" key="10">
    <source>
        <dbReference type="Pfam" id="PF01336"/>
    </source>
</evidence>
<evidence type="ECO:0000256" key="7">
    <source>
        <dbReference type="ARBA" id="ARBA00023242"/>
    </source>
</evidence>
<dbReference type="GO" id="GO:0003677">
    <property type="term" value="F:DNA binding"/>
    <property type="evidence" value="ECO:0007669"/>
    <property type="project" value="UniProtKB-KW"/>
</dbReference>
<sequence length="531" mass="60083">MNKALIGIDPLFLNDVKILIKDISRLVPMKYDQVDVFQYYRRLIKYVEVCGVVIAISKNSFVTTITIDDSTGTIDCDLWNDRLNDNIELGSTVRAIGKINQYREAIQITFSVRDVNYELLHLCQAIYYKSEYEKPLILPPEIREYQDQLTQQLAKETRDMVDYLNILNDEPELSEESFKKTLLKYIEQLDMEQFSVSNLRHVPELLEMATQIHQKLLGDTHITNKKMMNYIMNMTQRLVKEGNLEQIDSITFKLLNEELLKNKIIEIIHLSNNLEGQTINNNTNQPTTTSGSVAYTSYPTLTSVDLQNANFSGLYATNIPTTTKTTKAILNTQGSSSTFTLTTLSPSSTAIKSNTSSLSATDSGVIIGGSVAGVIVFIGLTLCACCMIMKRRRQPKHFNTNRMLFTHADQPPFTMVSQEKELPQPVPRMNNNNKTTPNGARLSKYNYLSQAFSQMRNAESGDVKLPARDSTIDAYFMKNLEMVPPPPSHPSDSHQSLAVSSVSDVSKYSTNIQPYLQQTFQTSNSNKYQYI</sequence>
<dbReference type="InterPro" id="IPR012340">
    <property type="entry name" value="NA-bd_OB-fold"/>
</dbReference>
<evidence type="ECO:0000256" key="8">
    <source>
        <dbReference type="ARBA" id="ARBA00030039"/>
    </source>
</evidence>
<evidence type="ECO:0000256" key="9">
    <source>
        <dbReference type="SAM" id="Phobius"/>
    </source>
</evidence>
<proteinExistence type="predicted"/>
<dbReference type="InterPro" id="IPR004365">
    <property type="entry name" value="NA-bd_OB_tRNA"/>
</dbReference>
<comment type="subcellular location">
    <subcellularLocation>
        <location evidence="2">Chromosome</location>
        <location evidence="2">Telomere</location>
    </subcellularLocation>
    <subcellularLocation>
        <location evidence="1">Nucleus</location>
    </subcellularLocation>
</comment>
<dbReference type="PANTHER" id="PTHR13989">
    <property type="entry name" value="REPLICATION PROTEIN A-RELATED"/>
    <property type="match status" value="1"/>
</dbReference>
<dbReference type="AlphaFoldDB" id="A0A9P6YG54"/>
<feature type="domain" description="OB" evidence="10">
    <location>
        <begin position="47"/>
        <end position="109"/>
    </location>
</feature>
<keyword evidence="6" id="KW-0238">DNA-binding</keyword>
<evidence type="ECO:0000256" key="6">
    <source>
        <dbReference type="ARBA" id="ARBA00023125"/>
    </source>
</evidence>
<evidence type="ECO:0000256" key="3">
    <source>
        <dbReference type="ARBA" id="ARBA00017411"/>
    </source>
</evidence>
<evidence type="ECO:0000256" key="5">
    <source>
        <dbReference type="ARBA" id="ARBA00022895"/>
    </source>
</evidence>
<organism evidence="11 12">
    <name type="scientific">Rhizopus oryzae</name>
    <name type="common">Mucormycosis agent</name>
    <name type="synonym">Rhizopus arrhizus var. delemar</name>
    <dbReference type="NCBI Taxonomy" id="64495"/>
    <lineage>
        <taxon>Eukaryota</taxon>
        <taxon>Fungi</taxon>
        <taxon>Fungi incertae sedis</taxon>
        <taxon>Mucoromycota</taxon>
        <taxon>Mucoromycotina</taxon>
        <taxon>Mucoromycetes</taxon>
        <taxon>Mucorales</taxon>
        <taxon>Mucorineae</taxon>
        <taxon>Rhizopodaceae</taxon>
        <taxon>Rhizopus</taxon>
    </lineage>
</organism>
<evidence type="ECO:0000256" key="1">
    <source>
        <dbReference type="ARBA" id="ARBA00004123"/>
    </source>
</evidence>
<accession>A0A9P6YG54</accession>
<dbReference type="GO" id="GO:0005634">
    <property type="term" value="C:nucleus"/>
    <property type="evidence" value="ECO:0007669"/>
    <property type="project" value="UniProtKB-SubCell"/>
</dbReference>
<reference evidence="11" key="1">
    <citation type="journal article" date="2020" name="Microb. Genom.">
        <title>Genetic diversity of clinical and environmental Mucorales isolates obtained from an investigation of mucormycosis cases among solid organ transplant recipients.</title>
        <authorList>
            <person name="Nguyen M.H."/>
            <person name="Kaul D."/>
            <person name="Muto C."/>
            <person name="Cheng S.J."/>
            <person name="Richter R.A."/>
            <person name="Bruno V.M."/>
            <person name="Liu G."/>
            <person name="Beyhan S."/>
            <person name="Sundermann A.J."/>
            <person name="Mounaud S."/>
            <person name="Pasculle A.W."/>
            <person name="Nierman W.C."/>
            <person name="Driscoll E."/>
            <person name="Cumbie R."/>
            <person name="Clancy C.J."/>
            <person name="Dupont C.L."/>
        </authorList>
    </citation>
    <scope>NUCLEOTIDE SEQUENCE</scope>
    <source>
        <strain evidence="11">GL16</strain>
    </source>
</reference>
<evidence type="ECO:0000313" key="12">
    <source>
        <dbReference type="Proteomes" id="UP000717996"/>
    </source>
</evidence>